<reference evidence="5 6" key="1">
    <citation type="submission" date="2019-07" db="EMBL/GenBank/DDBJ databases">
        <title>Draft genome assembly of a fouling barnacle, Amphibalanus amphitrite (Darwin, 1854): The first reference genome for Thecostraca.</title>
        <authorList>
            <person name="Kim W."/>
        </authorList>
    </citation>
    <scope>NUCLEOTIDE SEQUENCE [LARGE SCALE GENOMIC DNA]</scope>
    <source>
        <strain evidence="5">SNU_AA5</strain>
        <tissue evidence="5">Soma without cirri and trophi</tissue>
    </source>
</reference>
<dbReference type="EMBL" id="VIIS01001923">
    <property type="protein sequence ID" value="KAF0290906.1"/>
    <property type="molecule type" value="Genomic_DNA"/>
</dbReference>
<feature type="transmembrane region" description="Helical" evidence="3">
    <location>
        <begin position="138"/>
        <end position="165"/>
    </location>
</feature>
<keyword evidence="3" id="KW-0472">Membrane</keyword>
<feature type="domain" description="Major facilitator superfamily (MFS) profile" evidence="4">
    <location>
        <begin position="436"/>
        <end position="632"/>
    </location>
</feature>
<dbReference type="PANTHER" id="PTHR11360:SF306">
    <property type="entry name" value="RE01051P"/>
    <property type="match status" value="1"/>
</dbReference>
<dbReference type="GO" id="GO:0008028">
    <property type="term" value="F:monocarboxylic acid transmembrane transporter activity"/>
    <property type="evidence" value="ECO:0007669"/>
    <property type="project" value="TreeGrafter"/>
</dbReference>
<evidence type="ECO:0000313" key="6">
    <source>
        <dbReference type="Proteomes" id="UP000440578"/>
    </source>
</evidence>
<dbReference type="InterPro" id="IPR020846">
    <property type="entry name" value="MFS_dom"/>
</dbReference>
<evidence type="ECO:0000256" key="1">
    <source>
        <dbReference type="ARBA" id="ARBA00004141"/>
    </source>
</evidence>
<feature type="transmembrane region" description="Helical" evidence="3">
    <location>
        <begin position="263"/>
        <end position="283"/>
    </location>
</feature>
<protein>
    <submittedName>
        <fullName evidence="5">Monocarboxylate transporter 7</fullName>
    </submittedName>
</protein>
<dbReference type="InterPro" id="IPR036259">
    <property type="entry name" value="MFS_trans_sf"/>
</dbReference>
<dbReference type="GO" id="GO:0016020">
    <property type="term" value="C:membrane"/>
    <property type="evidence" value="ECO:0007669"/>
    <property type="project" value="UniProtKB-SubCell"/>
</dbReference>
<dbReference type="AlphaFoldDB" id="A0A6A4V8J3"/>
<feature type="transmembrane region" description="Helical" evidence="3">
    <location>
        <begin position="295"/>
        <end position="313"/>
    </location>
</feature>
<dbReference type="Gene3D" id="1.20.1250.20">
    <property type="entry name" value="MFS general substrate transporter like domains"/>
    <property type="match status" value="2"/>
</dbReference>
<evidence type="ECO:0000256" key="2">
    <source>
        <dbReference type="SAM" id="MobiDB-lite"/>
    </source>
</evidence>
<feature type="transmembrane region" description="Helical" evidence="3">
    <location>
        <begin position="593"/>
        <end position="615"/>
    </location>
</feature>
<dbReference type="SUPFAM" id="SSF103473">
    <property type="entry name" value="MFS general substrate transporter"/>
    <property type="match status" value="1"/>
</dbReference>
<keyword evidence="6" id="KW-1185">Reference proteome</keyword>
<dbReference type="Proteomes" id="UP000440578">
    <property type="component" value="Unassembled WGS sequence"/>
</dbReference>
<dbReference type="PROSITE" id="PS50850">
    <property type="entry name" value="MFS"/>
    <property type="match status" value="1"/>
</dbReference>
<feature type="transmembrane region" description="Helical" evidence="3">
    <location>
        <begin position="205"/>
        <end position="223"/>
    </location>
</feature>
<dbReference type="OrthoDB" id="2213137at2759"/>
<gene>
    <name evidence="5" type="primary">Slc16a6_1</name>
    <name evidence="5" type="ORF">FJT64_010938</name>
</gene>
<feature type="region of interest" description="Disordered" evidence="2">
    <location>
        <begin position="23"/>
        <end position="90"/>
    </location>
</feature>
<proteinExistence type="predicted"/>
<keyword evidence="3" id="KW-1133">Transmembrane helix</keyword>
<evidence type="ECO:0000313" key="5">
    <source>
        <dbReference type="EMBL" id="KAF0290906.1"/>
    </source>
</evidence>
<evidence type="ECO:0000256" key="3">
    <source>
        <dbReference type="SAM" id="Phobius"/>
    </source>
</evidence>
<comment type="caution">
    <text evidence="5">The sequence shown here is derived from an EMBL/GenBank/DDBJ whole genome shotgun (WGS) entry which is preliminary data.</text>
</comment>
<name>A0A6A4V8J3_AMPAM</name>
<dbReference type="InterPro" id="IPR050327">
    <property type="entry name" value="Proton-linked_MCT"/>
</dbReference>
<feature type="transmembrane region" description="Helical" evidence="3">
    <location>
        <begin position="177"/>
        <end position="198"/>
    </location>
</feature>
<feature type="transmembrane region" description="Helical" evidence="3">
    <location>
        <begin position="503"/>
        <end position="522"/>
    </location>
</feature>
<comment type="subcellular location">
    <subcellularLocation>
        <location evidence="1">Membrane</location>
        <topology evidence="1">Multi-pass membrane protein</topology>
    </subcellularLocation>
</comment>
<feature type="transmembrane region" description="Helical" evidence="3">
    <location>
        <begin position="528"/>
        <end position="550"/>
    </location>
</feature>
<keyword evidence="3" id="KW-0812">Transmembrane</keyword>
<dbReference type="CDD" id="cd17352">
    <property type="entry name" value="MFS_MCT_SLC16"/>
    <property type="match status" value="1"/>
</dbReference>
<organism evidence="5 6">
    <name type="scientific">Amphibalanus amphitrite</name>
    <name type="common">Striped barnacle</name>
    <name type="synonym">Balanus amphitrite</name>
    <dbReference type="NCBI Taxonomy" id="1232801"/>
    <lineage>
        <taxon>Eukaryota</taxon>
        <taxon>Metazoa</taxon>
        <taxon>Ecdysozoa</taxon>
        <taxon>Arthropoda</taxon>
        <taxon>Crustacea</taxon>
        <taxon>Multicrustacea</taxon>
        <taxon>Cirripedia</taxon>
        <taxon>Thoracica</taxon>
        <taxon>Thoracicalcarea</taxon>
        <taxon>Balanomorpha</taxon>
        <taxon>Balanoidea</taxon>
        <taxon>Balanidae</taxon>
        <taxon>Amphibalaninae</taxon>
        <taxon>Amphibalanus</taxon>
    </lineage>
</organism>
<feature type="transmembrane region" description="Helical" evidence="3">
    <location>
        <begin position="229"/>
        <end position="251"/>
    </location>
</feature>
<accession>A0A6A4V8J3</accession>
<evidence type="ECO:0000259" key="4">
    <source>
        <dbReference type="PROSITE" id="PS50850"/>
    </source>
</evidence>
<dbReference type="PANTHER" id="PTHR11360">
    <property type="entry name" value="MONOCARBOXYLATE TRANSPORTER"/>
    <property type="match status" value="1"/>
</dbReference>
<dbReference type="InterPro" id="IPR011701">
    <property type="entry name" value="MFS"/>
</dbReference>
<feature type="transmembrane region" description="Helical" evidence="3">
    <location>
        <begin position="436"/>
        <end position="460"/>
    </location>
</feature>
<dbReference type="Pfam" id="PF07690">
    <property type="entry name" value="MFS_1"/>
    <property type="match status" value="1"/>
</dbReference>
<sequence length="632" mass="68272">MPQLGEDVSLVEVAGSGSLAVPITSRRSSHGDIPVIKTPSDESVARAPSEPHLLPNGHRSRTASDASHPRTPRKASVASSFDERGSHASGLSHELHIPRIAVASADPADDDRLSVSQPKSKLDDDDDEIQVQDSYYSWVVAAGAALQFVLVGGIHKSFGLVLAALVHEYGFSSAEVAVIPALYFSFNFLASPLCGALCRRMSERTVCIMGGVGSLLGLALSGLTGNIYMLYVTNGMMFGVGQCFANIPGTLMVSKYFVKRRGLANSITAASAAIGGVFFPLMVQGMLEEYGIPGTYLMLGGIHMHTIISAMLYRPMETQREIMRMERRRQLRRCRKVSTAAGDDKELEKLETTPAAAKLLEVQHAERRHSEAHSEMEDGLLHPPLRHRHPDASLATSTSMLSQLNLAVEAPEAPKSSGCMQQVLRSLDLHLLTDPLYIACVTSVFLFMTGLPHVCLLIPRFGQEIDVSQADIARMIAMIAPIDIVSRLSLGFLLDRNLFHKRYGLFITCLVGGTGVLALVFVRSYVELFVACSIVYAAIGFYFVVTPVMYAEYYGVERLSSTLTMSNLFAGVANLTAQPLGGLLRDAAGTFRTVFAVLSGCMLAGGALVLLHPCIARRSAGRRNKQAETDAA</sequence>